<name>A0A210PQN9_MIZYE</name>
<dbReference type="AlphaFoldDB" id="A0A210PQN9"/>
<dbReference type="PANTHER" id="PTHR10656:SF69">
    <property type="entry name" value="MAB-21-LIKE HHH_H2TH-LIKE DOMAIN-CONTAINING PROTEIN"/>
    <property type="match status" value="1"/>
</dbReference>
<dbReference type="PANTHER" id="PTHR10656">
    <property type="entry name" value="CELL FATE DETERMINING PROTEIN MAB21-RELATED"/>
    <property type="match status" value="1"/>
</dbReference>
<protein>
    <submittedName>
        <fullName evidence="5">Protein mab-21-like</fullName>
    </submittedName>
</protein>
<feature type="domain" description="Mab-21-like HhH/H2TH-like" evidence="4">
    <location>
        <begin position="250"/>
        <end position="332"/>
    </location>
</feature>
<gene>
    <name evidence="5" type="ORF">KP79_PYT16686</name>
</gene>
<proteinExistence type="inferred from homology"/>
<dbReference type="OrthoDB" id="6156814at2759"/>
<dbReference type="InterPro" id="IPR024810">
    <property type="entry name" value="MAB21L/cGLR"/>
</dbReference>
<dbReference type="SMART" id="SM01265">
    <property type="entry name" value="Mab-21"/>
    <property type="match status" value="1"/>
</dbReference>
<dbReference type="InterPro" id="IPR011990">
    <property type="entry name" value="TPR-like_helical_dom_sf"/>
</dbReference>
<accession>A0A210PQN9</accession>
<dbReference type="Pfam" id="PF20266">
    <property type="entry name" value="Mab-21_C"/>
    <property type="match status" value="1"/>
</dbReference>
<dbReference type="SUPFAM" id="SSF48452">
    <property type="entry name" value="TPR-like"/>
    <property type="match status" value="1"/>
</dbReference>
<evidence type="ECO:0000256" key="2">
    <source>
        <dbReference type="SAM" id="MobiDB-lite"/>
    </source>
</evidence>
<comment type="caution">
    <text evidence="5">The sequence shown here is derived from an EMBL/GenBank/DDBJ whole genome shotgun (WGS) entry which is preliminary data.</text>
</comment>
<feature type="domain" description="Mab-21-like nucleotidyltransferase" evidence="3">
    <location>
        <begin position="166"/>
        <end position="240"/>
    </location>
</feature>
<evidence type="ECO:0000259" key="3">
    <source>
        <dbReference type="Pfam" id="PF03281"/>
    </source>
</evidence>
<organism evidence="5 6">
    <name type="scientific">Mizuhopecten yessoensis</name>
    <name type="common">Japanese scallop</name>
    <name type="synonym">Patinopecten yessoensis</name>
    <dbReference type="NCBI Taxonomy" id="6573"/>
    <lineage>
        <taxon>Eukaryota</taxon>
        <taxon>Metazoa</taxon>
        <taxon>Spiralia</taxon>
        <taxon>Lophotrochozoa</taxon>
        <taxon>Mollusca</taxon>
        <taxon>Bivalvia</taxon>
        <taxon>Autobranchia</taxon>
        <taxon>Pteriomorphia</taxon>
        <taxon>Pectinida</taxon>
        <taxon>Pectinoidea</taxon>
        <taxon>Pectinidae</taxon>
        <taxon>Mizuhopecten</taxon>
    </lineage>
</organism>
<dbReference type="InterPro" id="IPR046903">
    <property type="entry name" value="Mab-21-like_nuc_Trfase"/>
</dbReference>
<feature type="region of interest" description="Disordered" evidence="2">
    <location>
        <begin position="452"/>
        <end position="474"/>
    </location>
</feature>
<reference evidence="5 6" key="1">
    <citation type="journal article" date="2017" name="Nat. Ecol. Evol.">
        <title>Scallop genome provides insights into evolution of bilaterian karyotype and development.</title>
        <authorList>
            <person name="Wang S."/>
            <person name="Zhang J."/>
            <person name="Jiao W."/>
            <person name="Li J."/>
            <person name="Xun X."/>
            <person name="Sun Y."/>
            <person name="Guo X."/>
            <person name="Huan P."/>
            <person name="Dong B."/>
            <person name="Zhang L."/>
            <person name="Hu X."/>
            <person name="Sun X."/>
            <person name="Wang J."/>
            <person name="Zhao C."/>
            <person name="Wang Y."/>
            <person name="Wang D."/>
            <person name="Huang X."/>
            <person name="Wang R."/>
            <person name="Lv J."/>
            <person name="Li Y."/>
            <person name="Zhang Z."/>
            <person name="Liu B."/>
            <person name="Lu W."/>
            <person name="Hui Y."/>
            <person name="Liang J."/>
            <person name="Zhou Z."/>
            <person name="Hou R."/>
            <person name="Li X."/>
            <person name="Liu Y."/>
            <person name="Li H."/>
            <person name="Ning X."/>
            <person name="Lin Y."/>
            <person name="Zhao L."/>
            <person name="Xing Q."/>
            <person name="Dou J."/>
            <person name="Li Y."/>
            <person name="Mao J."/>
            <person name="Guo H."/>
            <person name="Dou H."/>
            <person name="Li T."/>
            <person name="Mu C."/>
            <person name="Jiang W."/>
            <person name="Fu Q."/>
            <person name="Fu X."/>
            <person name="Miao Y."/>
            <person name="Liu J."/>
            <person name="Yu Q."/>
            <person name="Li R."/>
            <person name="Liao H."/>
            <person name="Li X."/>
            <person name="Kong Y."/>
            <person name="Jiang Z."/>
            <person name="Chourrout D."/>
            <person name="Li R."/>
            <person name="Bao Z."/>
        </authorList>
    </citation>
    <scope>NUCLEOTIDE SEQUENCE [LARGE SCALE GENOMIC DNA]</scope>
    <source>
        <strain evidence="5 6">PY_sf001</strain>
    </source>
</reference>
<dbReference type="Gene3D" id="1.10.1410.40">
    <property type="match status" value="1"/>
</dbReference>
<feature type="compositionally biased region" description="Polar residues" evidence="2">
    <location>
        <begin position="490"/>
        <end position="508"/>
    </location>
</feature>
<sequence>MEMFDSMCRSSMYLSGLLNIVTGREDELALKRKVDEMMWYPHDTDDLHRKYFGGSRSEGLWLPGSDMDIMMVVRDTVVLSLKLGEHFKKYFYHHILIMRDEGCRPGHVVLQVGNISVFSKSTFQMAIVKHKGLQVVSSSAFRSKLASLHPGVVEHGPCASILDNPDLEVDLATAFHCPEWPDIARDWITRSRPHGWPTAAMIDNIVKQGCHVVPVGDKTSENVSVEWRVSFARAERSLVHSLNHLQFKLYTLLKLFLKQVINKHEEVRDLISSYFLKTVVFFVAENTPKQLWSNGGLLFINYQNCLKMLTQWVREGHCPNYFVPKNNMFLGRVFGKGQENLANILDSYCSMGMEMLKKCEYFENLNTTPSMKDLVELELVLRNAKEAEFRKDMIAFMSNTLMYPVSRENGLKSVRRALKFFGDSEKFEDENSRWILLLNTLLGTLSLLPDQEKKVNSDDEDTEESKSNETKTILDQMETNTNLKQELEPSNFSSSLSNIGDHNTTPQTKCDEYLTSKEPGCTTATTGLYTWKPSNKERYRELRRCKYSLAHCTQIDVSRGWLTLATFLYMLGSYNSALKILQLVKESYCHFTIFKSSSGGIVPNQDRDNAYKKNICIHGLSLRNKTTAVLSLDIFISETNRFCPEELQCLVEDTLTGFHIPPLPYAAFATFLCFYHLGDLKKQCQALDDLQMMMSHNEQGAHLHPVVYNLVGLCLELTGDTSGAIDQYTESLRRRPAYNGANKRLKELGVEIIYQRPLQS</sequence>
<dbReference type="Proteomes" id="UP000242188">
    <property type="component" value="Unassembled WGS sequence"/>
</dbReference>
<comment type="similarity">
    <text evidence="1">Belongs to the mab-21 family.</text>
</comment>
<dbReference type="Pfam" id="PF03281">
    <property type="entry name" value="Mab-21"/>
    <property type="match status" value="1"/>
</dbReference>
<keyword evidence="6" id="KW-1185">Reference proteome</keyword>
<evidence type="ECO:0000313" key="6">
    <source>
        <dbReference type="Proteomes" id="UP000242188"/>
    </source>
</evidence>
<evidence type="ECO:0000259" key="4">
    <source>
        <dbReference type="Pfam" id="PF20266"/>
    </source>
</evidence>
<feature type="region of interest" description="Disordered" evidence="2">
    <location>
        <begin position="490"/>
        <end position="513"/>
    </location>
</feature>
<evidence type="ECO:0000256" key="1">
    <source>
        <dbReference type="ARBA" id="ARBA00008307"/>
    </source>
</evidence>
<evidence type="ECO:0000313" key="5">
    <source>
        <dbReference type="EMBL" id="OWF38803.1"/>
    </source>
</evidence>
<dbReference type="EMBL" id="NEDP02005554">
    <property type="protein sequence ID" value="OWF38803.1"/>
    <property type="molecule type" value="Genomic_DNA"/>
</dbReference>
<dbReference type="InterPro" id="IPR046906">
    <property type="entry name" value="Mab-21_HhH/H2TH-like"/>
</dbReference>